<proteinExistence type="predicted"/>
<feature type="compositionally biased region" description="Basic residues" evidence="1">
    <location>
        <begin position="171"/>
        <end position="181"/>
    </location>
</feature>
<dbReference type="EMBL" id="JAAALK010000082">
    <property type="protein sequence ID" value="KAG8087518.1"/>
    <property type="molecule type" value="Genomic_DNA"/>
</dbReference>
<feature type="region of interest" description="Disordered" evidence="1">
    <location>
        <begin position="232"/>
        <end position="367"/>
    </location>
</feature>
<gene>
    <name evidence="2" type="ORF">GUJ93_ZPchr0010g8947</name>
</gene>
<feature type="compositionally biased region" description="Basic residues" evidence="1">
    <location>
        <begin position="315"/>
        <end position="325"/>
    </location>
</feature>
<evidence type="ECO:0000256" key="1">
    <source>
        <dbReference type="SAM" id="MobiDB-lite"/>
    </source>
</evidence>
<feature type="region of interest" description="Disordered" evidence="1">
    <location>
        <begin position="102"/>
        <end position="193"/>
    </location>
</feature>
<evidence type="ECO:0000313" key="3">
    <source>
        <dbReference type="Proteomes" id="UP000729402"/>
    </source>
</evidence>
<dbReference type="AlphaFoldDB" id="A0A8J5WB80"/>
<name>A0A8J5WB80_ZIZPA</name>
<accession>A0A8J5WB80</accession>
<comment type="caution">
    <text evidence="2">The sequence shown here is derived from an EMBL/GenBank/DDBJ whole genome shotgun (WGS) entry which is preliminary data.</text>
</comment>
<reference evidence="2" key="1">
    <citation type="journal article" date="2021" name="bioRxiv">
        <title>Whole Genome Assembly and Annotation of Northern Wild Rice, Zizania palustris L., Supports a Whole Genome Duplication in the Zizania Genus.</title>
        <authorList>
            <person name="Haas M."/>
            <person name="Kono T."/>
            <person name="Macchietto M."/>
            <person name="Millas R."/>
            <person name="McGilp L."/>
            <person name="Shao M."/>
            <person name="Duquette J."/>
            <person name="Hirsch C.N."/>
            <person name="Kimball J."/>
        </authorList>
    </citation>
    <scope>NUCLEOTIDE SEQUENCE</scope>
    <source>
        <tissue evidence="2">Fresh leaf tissue</tissue>
    </source>
</reference>
<feature type="compositionally biased region" description="Low complexity" evidence="1">
    <location>
        <begin position="130"/>
        <end position="156"/>
    </location>
</feature>
<sequence length="450" mass="49057">MSMTLSFSRLNGCRRRHHRKQQMSSGHIHYYELVDLIHLYDTTKIILPFCITNQVFSVHYTSIIHYLEANSPILQILLFMLLSRSETFKNIQQTILRSEIRPGTAAGQATRSHERNQATRSRPAVGAGGHARAQQAQPATRGRPRAGAAGAAGHARAATRGRSRPQPATRGRPRARSRRPRAAGGGRRLRCCGPRAANPVLRACGRKRREEKKNSPDFFGKEECGAVTRKKRAVRSAQDPVSPTPGCAVRQESAVRRARVRRPPPPRSEPETGAADCQDSTSAPPSVEPCAAVRRGAPRRRGPSPAPPRSEPRAAVRRGAPRRRGPSLAPPFAKTGAAEARAPPLPSLLHCTGPRRTQLTPGHSTPHVARARPLHAAEDLAVLSSSCSHLSRRTGPHRARSTPCPASLRVALCHSEALHARSDLSAPDLRCARPSVHQLGSDSRRLNYPV</sequence>
<dbReference type="Proteomes" id="UP000729402">
    <property type="component" value="Unassembled WGS sequence"/>
</dbReference>
<keyword evidence="3" id="KW-1185">Reference proteome</keyword>
<organism evidence="2 3">
    <name type="scientific">Zizania palustris</name>
    <name type="common">Northern wild rice</name>
    <dbReference type="NCBI Taxonomy" id="103762"/>
    <lineage>
        <taxon>Eukaryota</taxon>
        <taxon>Viridiplantae</taxon>
        <taxon>Streptophyta</taxon>
        <taxon>Embryophyta</taxon>
        <taxon>Tracheophyta</taxon>
        <taxon>Spermatophyta</taxon>
        <taxon>Magnoliopsida</taxon>
        <taxon>Liliopsida</taxon>
        <taxon>Poales</taxon>
        <taxon>Poaceae</taxon>
        <taxon>BOP clade</taxon>
        <taxon>Oryzoideae</taxon>
        <taxon>Oryzeae</taxon>
        <taxon>Zizaniinae</taxon>
        <taxon>Zizania</taxon>
    </lineage>
</organism>
<evidence type="ECO:0000313" key="2">
    <source>
        <dbReference type="EMBL" id="KAG8087518.1"/>
    </source>
</evidence>
<protein>
    <submittedName>
        <fullName evidence="2">Uncharacterized protein</fullName>
    </submittedName>
</protein>
<reference evidence="2" key="2">
    <citation type="submission" date="2021-02" db="EMBL/GenBank/DDBJ databases">
        <authorList>
            <person name="Kimball J.A."/>
            <person name="Haas M.W."/>
            <person name="Macchietto M."/>
            <person name="Kono T."/>
            <person name="Duquette J."/>
            <person name="Shao M."/>
        </authorList>
    </citation>
    <scope>NUCLEOTIDE SEQUENCE</scope>
    <source>
        <tissue evidence="2">Fresh leaf tissue</tissue>
    </source>
</reference>